<dbReference type="EMBL" id="JAYDYQ010002534">
    <property type="protein sequence ID" value="KAK4482657.1"/>
    <property type="molecule type" value="Genomic_DNA"/>
</dbReference>
<organism evidence="9 10">
    <name type="scientific">Penstemon davidsonii</name>
    <dbReference type="NCBI Taxonomy" id="160366"/>
    <lineage>
        <taxon>Eukaryota</taxon>
        <taxon>Viridiplantae</taxon>
        <taxon>Streptophyta</taxon>
        <taxon>Embryophyta</taxon>
        <taxon>Tracheophyta</taxon>
        <taxon>Spermatophyta</taxon>
        <taxon>Magnoliopsida</taxon>
        <taxon>eudicotyledons</taxon>
        <taxon>Gunneridae</taxon>
        <taxon>Pentapetalae</taxon>
        <taxon>asterids</taxon>
        <taxon>lamiids</taxon>
        <taxon>Lamiales</taxon>
        <taxon>Plantaginaceae</taxon>
        <taxon>Cheloneae</taxon>
        <taxon>Penstemon</taxon>
    </lineage>
</organism>
<evidence type="ECO:0000256" key="4">
    <source>
        <dbReference type="ARBA" id="ARBA00022645"/>
    </source>
</evidence>
<dbReference type="InterPro" id="IPR018202">
    <property type="entry name" value="Ser_caboxypep_ser_AS"/>
</dbReference>
<accession>A0ABR0D0B7</accession>
<dbReference type="Proteomes" id="UP001291926">
    <property type="component" value="Unassembled WGS sequence"/>
</dbReference>
<evidence type="ECO:0000313" key="10">
    <source>
        <dbReference type="Proteomes" id="UP001291926"/>
    </source>
</evidence>
<dbReference type="PRINTS" id="PR00724">
    <property type="entry name" value="CRBOXYPTASEC"/>
</dbReference>
<dbReference type="EC" id="3.4.16.-" evidence="8"/>
<evidence type="ECO:0000256" key="1">
    <source>
        <dbReference type="ARBA" id="ARBA00004613"/>
    </source>
</evidence>
<gene>
    <name evidence="9" type="ORF">RD792_009821</name>
</gene>
<evidence type="ECO:0000256" key="3">
    <source>
        <dbReference type="ARBA" id="ARBA00022525"/>
    </source>
</evidence>
<dbReference type="PROSITE" id="PS00131">
    <property type="entry name" value="CARBOXYPEPT_SER_SER"/>
    <property type="match status" value="2"/>
</dbReference>
<protein>
    <recommendedName>
        <fullName evidence="8">Carboxypeptidase</fullName>
        <ecNumber evidence="8">3.4.16.-</ecNumber>
    </recommendedName>
</protein>
<keyword evidence="5 8" id="KW-0645">Protease</keyword>
<dbReference type="InterPro" id="IPR001563">
    <property type="entry name" value="Peptidase_S10"/>
</dbReference>
<keyword evidence="10" id="KW-1185">Reference proteome</keyword>
<keyword evidence="8" id="KW-0732">Signal</keyword>
<keyword evidence="7" id="KW-0325">Glycoprotein</keyword>
<evidence type="ECO:0000256" key="6">
    <source>
        <dbReference type="ARBA" id="ARBA00022801"/>
    </source>
</evidence>
<proteinExistence type="inferred from homology"/>
<dbReference type="InterPro" id="IPR029058">
    <property type="entry name" value="AB_hydrolase_fold"/>
</dbReference>
<dbReference type="PANTHER" id="PTHR11802">
    <property type="entry name" value="SERINE PROTEASE FAMILY S10 SERINE CARBOXYPEPTIDASE"/>
    <property type="match status" value="1"/>
</dbReference>
<feature type="signal peptide" evidence="8">
    <location>
        <begin position="1"/>
        <end position="25"/>
    </location>
</feature>
<dbReference type="PROSITE" id="PS00560">
    <property type="entry name" value="CARBOXYPEPT_SER_HIS"/>
    <property type="match status" value="1"/>
</dbReference>
<evidence type="ECO:0000313" key="9">
    <source>
        <dbReference type="EMBL" id="KAK4482657.1"/>
    </source>
</evidence>
<reference evidence="9 10" key="1">
    <citation type="journal article" date="2023" name="bioRxiv">
        <title>Genome report: Whole genome sequence and annotation of Penstemon davidsonii.</title>
        <authorList>
            <person name="Ostevik K.L."/>
            <person name="Alabady M."/>
            <person name="Zhang M."/>
            <person name="Rausher M.D."/>
        </authorList>
    </citation>
    <scope>NUCLEOTIDE SEQUENCE [LARGE SCALE GENOMIC DNA]</scope>
    <source>
        <strain evidence="9">DNT005</strain>
        <tissue evidence="9">Whole leaf</tissue>
    </source>
</reference>
<dbReference type="PANTHER" id="PTHR11802:SF350">
    <property type="entry name" value="CARBOXYPEPTIDASE"/>
    <property type="match status" value="1"/>
</dbReference>
<dbReference type="InterPro" id="IPR033124">
    <property type="entry name" value="Ser_caboxypep_his_AS"/>
</dbReference>
<evidence type="ECO:0000256" key="2">
    <source>
        <dbReference type="ARBA" id="ARBA00009431"/>
    </source>
</evidence>
<name>A0ABR0D0B7_9LAMI</name>
<evidence type="ECO:0000256" key="8">
    <source>
        <dbReference type="RuleBase" id="RU361156"/>
    </source>
</evidence>
<comment type="similarity">
    <text evidence="2 8">Belongs to the peptidase S10 family.</text>
</comment>
<dbReference type="SUPFAM" id="SSF53474">
    <property type="entry name" value="alpha/beta-Hydrolases"/>
    <property type="match status" value="2"/>
</dbReference>
<feature type="chain" id="PRO_5044962265" description="Carboxypeptidase" evidence="8">
    <location>
        <begin position="26"/>
        <end position="955"/>
    </location>
</feature>
<sequence length="955" mass="107258">MASFFSFSLSLLLLFLFSSPTSSLAETKDDSLFMTSSSELKFPKTQAEYLIRALNLFPKHEANHHASKEYNFGASRIVEKDFKFPLLGNSGASVQDLGHHAGYYKLQHTKDARMFYFFFESRNSKTDPVVIWLTGGPGCSSELALFYENGPFHITSNLSLAWNDFGWDKVSNLIYVDQPTGTGFSYSSDDDDIRHNEEGVSNDLYDFLQAFFKEHPQYVKNDFYITGESYAGHYIPAFASRVHRGNKNKEGLHINLNGFAIGNGLTNPEIQYKAYTDYALDNKLITQSDYKRISKTVTRCEQAIKLCGADDGGSSCVAAYVVCNNIFNSIVRISGGINYYDTRKKCEGDLCYDFSNMENFLKQKHVRDALGVGDIDFVSCSSTVYEAMVKDLMRNLEVGIPTLLEDGIKVLIYAGEYDLICNWLGNSRWVHAMEWSGQKEFVRAQMTGFSVDGVEAGLQKGHGPLTFMKVHNAGHMVPMDQPKASLEMLRRWILQVVEARRIIHGSNFQSSTAKVPNNQAEKLIRSLNLFPKLDVNIVEGDSTVIAPKIVEKSFQFPNLRESINAADSNGTSVQDLGHHAGYYSLPHTKGARMFYFFFESRNKRSTDPLVIWLTGGPGCSGSLALFYENGPFHLKNDLSLVWNEFGWDQESNLIYVDQPTGTGFSYSSNRDDIRSSSEEAGVDFADFLQAFFEKHPQYAKNDFYITGESYAGHYIPAFAAEVQQRNKNKQGIHINLKGLAIGNGLTNPGIQYNAYTDYALQMKLIDNTTYDDLSQYVSTCQSEIKDCGSNGSSACFDAHRDCNQLFNELVSVLENFLNDKSVKKTLGVEGDVEFVSCSTTVYDAMTGDWVKNFEVGIPSLLRDGVKLLIYAGEYDLICNWLGNSRWVDAMEWYGRRQFQSALTVPFTVDGVEAGLQKSYGPLTFLKVHDAGHLVPMDQPKASLEMLRRWMQGKPL</sequence>
<evidence type="ECO:0000256" key="5">
    <source>
        <dbReference type="ARBA" id="ARBA00022670"/>
    </source>
</evidence>
<keyword evidence="6 8" id="KW-0378">Hydrolase</keyword>
<dbReference type="Gene3D" id="3.40.50.1820">
    <property type="entry name" value="alpha/beta hydrolase"/>
    <property type="match status" value="2"/>
</dbReference>
<keyword evidence="3" id="KW-0964">Secreted</keyword>
<comment type="caution">
    <text evidence="9">The sequence shown here is derived from an EMBL/GenBank/DDBJ whole genome shotgun (WGS) entry which is preliminary data.</text>
</comment>
<comment type="subcellular location">
    <subcellularLocation>
        <location evidence="1">Secreted</location>
    </subcellularLocation>
</comment>
<dbReference type="Pfam" id="PF00450">
    <property type="entry name" value="Peptidase_S10"/>
    <property type="match status" value="2"/>
</dbReference>
<keyword evidence="4 8" id="KW-0121">Carboxypeptidase</keyword>
<evidence type="ECO:0000256" key="7">
    <source>
        <dbReference type="ARBA" id="ARBA00023180"/>
    </source>
</evidence>